<name>A0A656QHX1_9BURK</name>
<evidence type="ECO:0000313" key="2">
    <source>
        <dbReference type="Proteomes" id="UP000027451"/>
    </source>
</evidence>
<evidence type="ECO:0000313" key="1">
    <source>
        <dbReference type="EMBL" id="KDR28533.1"/>
    </source>
</evidence>
<organism evidence="1 2">
    <name type="scientific">Caballeronia zhejiangensis</name>
    <dbReference type="NCBI Taxonomy" id="871203"/>
    <lineage>
        <taxon>Bacteria</taxon>
        <taxon>Pseudomonadati</taxon>
        <taxon>Pseudomonadota</taxon>
        <taxon>Betaproteobacteria</taxon>
        <taxon>Burkholderiales</taxon>
        <taxon>Burkholderiaceae</taxon>
        <taxon>Caballeronia</taxon>
    </lineage>
</organism>
<dbReference type="AlphaFoldDB" id="A0A656QHX1"/>
<dbReference type="RefSeq" id="WP_033536820.1">
    <property type="nucleotide sequence ID" value="NZ_JFHD01000018.1"/>
</dbReference>
<proteinExistence type="predicted"/>
<reference evidence="1 2" key="1">
    <citation type="submission" date="2014-03" db="EMBL/GenBank/DDBJ databases">
        <title>Draft Genome Sequences of Four Burkholderia Strains.</title>
        <authorList>
            <person name="Liu X.Y."/>
            <person name="Li C.X."/>
            <person name="Xu J.H."/>
        </authorList>
    </citation>
    <scope>NUCLEOTIDE SEQUENCE [LARGE SCALE GENOMIC DNA]</scope>
    <source>
        <strain evidence="1 2">OP-1</strain>
    </source>
</reference>
<dbReference type="OrthoDB" id="9009678at2"/>
<dbReference type="EMBL" id="JFHD01000018">
    <property type="protein sequence ID" value="KDR28533.1"/>
    <property type="molecule type" value="Genomic_DNA"/>
</dbReference>
<comment type="caution">
    <text evidence="1">The sequence shown here is derived from an EMBL/GenBank/DDBJ whole genome shotgun (WGS) entry which is preliminary data.</text>
</comment>
<dbReference type="Proteomes" id="UP000027451">
    <property type="component" value="Unassembled WGS sequence"/>
</dbReference>
<gene>
    <name evidence="1" type="ORF">BG60_11235</name>
</gene>
<sequence>MIRFVLCLLGLLFIQAGVMGRMNSTSADVFTNFGDGLRQAVTFDTSLINRAKNLVTNNAAG</sequence>
<accession>A0A656QHX1</accession>
<keyword evidence="2" id="KW-1185">Reference proteome</keyword>
<protein>
    <submittedName>
        <fullName evidence="1">Uncharacterized protein</fullName>
    </submittedName>
</protein>